<dbReference type="AlphaFoldDB" id="A0A654M0C2"/>
<dbReference type="PANTHER" id="PTHR19328:SF75">
    <property type="entry name" value="ALDOSE SUGAR DEHYDROGENASE YLII"/>
    <property type="match status" value="1"/>
</dbReference>
<evidence type="ECO:0000313" key="2">
    <source>
        <dbReference type="EMBL" id="ALI36905.1"/>
    </source>
</evidence>
<reference evidence="3" key="1">
    <citation type="submission" date="2015-10" db="EMBL/GenBank/DDBJ databases">
        <title>Niche specialization of a soil ammonia-oxidizing archaeon, Candidatus Nitrosocosmicus oleophilus.</title>
        <authorList>
            <person name="Jung M.-Y."/>
            <person name="Rhee S.-K."/>
        </authorList>
    </citation>
    <scope>NUCLEOTIDE SEQUENCE [LARGE SCALE GENOMIC DNA]</scope>
    <source>
        <strain evidence="3">MY3</strain>
    </source>
</reference>
<dbReference type="InterPro" id="IPR012938">
    <property type="entry name" value="Glc/Sorbosone_DH"/>
</dbReference>
<protein>
    <submittedName>
        <fullName evidence="2">Soluble aldose sugar dehydrogenase YliI</fullName>
        <ecNumber evidence="2">1.1.5.-</ecNumber>
    </submittedName>
</protein>
<dbReference type="Gene3D" id="2.120.10.30">
    <property type="entry name" value="TolB, C-terminal domain"/>
    <property type="match status" value="1"/>
</dbReference>
<dbReference type="InterPro" id="IPR011041">
    <property type="entry name" value="Quinoprot_gluc/sorb_DH_b-prop"/>
</dbReference>
<dbReference type="SUPFAM" id="SSF50952">
    <property type="entry name" value="Soluble quinoprotein glucose dehydrogenase"/>
    <property type="match status" value="1"/>
</dbReference>
<dbReference type="GO" id="GO:0016491">
    <property type="term" value="F:oxidoreductase activity"/>
    <property type="evidence" value="ECO:0007669"/>
    <property type="project" value="UniProtKB-KW"/>
</dbReference>
<sequence>MVILRKKPNCHKMLNSFGLIILFCGLSTFITQFINAAPTVEDPLIKVQQVVEGLSSPTSMAFVDAQNILVLEKNSGLVRLVSNGELKDEPILKLDVDSTTLTCCRGLLGIDVDYLNATRSKDVFLYFTAAGEANTLVVNKIVKYTWDGRTLVNPQSILELPATPGPNHPGGKLTLDNKGNLYSVIGDLNNEGILQNIEDNKELTDSSVILKVKKIDGSAPFDNPFSSIKKEFSTGQVEKYYGYGIRNSFGLAIDPVTGTLWDTENGDKDFDEINLIYPGFNSGWKQLMGPISNNGVTENDLVKLPGSYYGDPIFSWEPSLGVTDIEFFNSKNLGDDYENNVFVGDINNGNLYYFKVNDSRTGFEFESPEIEVDRIANEDEKDLLVWGTGFDGITDLETGPDGDLYVLSFDESSNGDGKIYRISSK</sequence>
<keyword evidence="2" id="KW-0560">Oxidoreductase</keyword>
<evidence type="ECO:0000313" key="3">
    <source>
        <dbReference type="Proteomes" id="UP000058925"/>
    </source>
</evidence>
<dbReference type="InterPro" id="IPR011042">
    <property type="entry name" value="6-blade_b-propeller_TolB-like"/>
</dbReference>
<dbReference type="EMBL" id="CP012850">
    <property type="protein sequence ID" value="ALI36905.1"/>
    <property type="molecule type" value="Genomic_DNA"/>
</dbReference>
<dbReference type="KEGG" id="taa:NMY3_02715"/>
<dbReference type="EC" id="1.1.5.-" evidence="2"/>
<dbReference type="Pfam" id="PF07995">
    <property type="entry name" value="GSDH"/>
    <property type="match status" value="1"/>
</dbReference>
<keyword evidence="3" id="KW-1185">Reference proteome</keyword>
<accession>A0A654M0C2</accession>
<gene>
    <name evidence="2" type="primary">yliI_9</name>
    <name evidence="2" type="ORF">NMY3_02715</name>
</gene>
<dbReference type="PANTHER" id="PTHR19328">
    <property type="entry name" value="HEDGEHOG-INTERACTING PROTEIN"/>
    <property type="match status" value="1"/>
</dbReference>
<feature type="domain" description="Glucose/Sorbosone dehydrogenase" evidence="1">
    <location>
        <begin position="54"/>
        <end position="420"/>
    </location>
</feature>
<name>A0A654M0C2_9ARCH</name>
<organism evidence="2 3">
    <name type="scientific">Candidatus Nitrosocosmicus oleophilus</name>
    <dbReference type="NCBI Taxonomy" id="1353260"/>
    <lineage>
        <taxon>Archaea</taxon>
        <taxon>Nitrososphaerota</taxon>
        <taxon>Nitrososphaeria</taxon>
        <taxon>Nitrososphaerales</taxon>
        <taxon>Nitrososphaeraceae</taxon>
        <taxon>Candidatus Nitrosocosmicus</taxon>
    </lineage>
</organism>
<evidence type="ECO:0000259" key="1">
    <source>
        <dbReference type="Pfam" id="PF07995"/>
    </source>
</evidence>
<dbReference type="Proteomes" id="UP000058925">
    <property type="component" value="Chromosome"/>
</dbReference>
<proteinExistence type="predicted"/>